<evidence type="ECO:0000313" key="2">
    <source>
        <dbReference type="EMBL" id="EFO95200.1"/>
    </source>
</evidence>
<dbReference type="CTD" id="9819907"/>
<dbReference type="OMA" id="DFGIIDQ"/>
<dbReference type="InterPro" id="IPR040161">
    <property type="entry name" value="FB224"/>
</dbReference>
<evidence type="ECO:0000259" key="1">
    <source>
        <dbReference type="Pfam" id="PF01827"/>
    </source>
</evidence>
<proteinExistence type="predicted"/>
<protein>
    <recommendedName>
        <fullName evidence="1">DUF38 domain-containing protein</fullName>
    </recommendedName>
</protein>
<gene>
    <name evidence="2" type="ORF">CRE_09442</name>
</gene>
<keyword evidence="3" id="KW-1185">Reference proteome</keyword>
<dbReference type="InterPro" id="IPR002900">
    <property type="entry name" value="DUF38/FTH_CAE_spp"/>
</dbReference>
<dbReference type="PANTHER" id="PTHR23015">
    <property type="entry name" value="UNCHARACTERIZED C.ELEGANS PROTEIN"/>
    <property type="match status" value="1"/>
</dbReference>
<sequence length="252" mass="30035">MKKKKQLRGDEDFVDFFWNDFETIMRHQKQILQKFSLVLEHYEYKFEKMQTLVQFSSGILERLKKLLESRAIPLKVKVIDFGIIDQNELMPVLPFIDSSTLEKISIGNSKGLGSQNLKIDQLVRLEQWKLAKKVEINNEFWVSEPINSFANFSKVEISIKTINTETIRILRELFKTSPTMNHFEIYYEPQNQDLRTLFGHRFDGSYEDEDNGARWFFRIPENMEDVISVQSNLFSWLRLSRERYSDLSEKRD</sequence>
<dbReference type="eggNOG" id="ENOG502THRI">
    <property type="taxonomic scope" value="Eukaryota"/>
</dbReference>
<dbReference type="Proteomes" id="UP000008281">
    <property type="component" value="Unassembled WGS sequence"/>
</dbReference>
<dbReference type="Pfam" id="PF01827">
    <property type="entry name" value="FTH"/>
    <property type="match status" value="1"/>
</dbReference>
<dbReference type="KEGG" id="crq:GCK72_020468"/>
<accession>E3LIW1</accession>
<evidence type="ECO:0000313" key="3">
    <source>
        <dbReference type="Proteomes" id="UP000008281"/>
    </source>
</evidence>
<dbReference type="AlphaFoldDB" id="E3LIW1"/>
<dbReference type="HOGENOM" id="CLU_030831_0_3_1"/>
<dbReference type="RefSeq" id="XP_003116304.2">
    <property type="nucleotide sequence ID" value="XM_003116256.2"/>
</dbReference>
<dbReference type="PANTHER" id="PTHR23015:SF4">
    <property type="entry name" value="DUF38 DOMAIN-CONTAINING PROTEIN-RELATED"/>
    <property type="match status" value="1"/>
</dbReference>
<dbReference type="OrthoDB" id="5793453at2759"/>
<dbReference type="GeneID" id="9819907"/>
<dbReference type="EMBL" id="DS268409">
    <property type="protein sequence ID" value="EFO95200.1"/>
    <property type="molecule type" value="Genomic_DNA"/>
</dbReference>
<dbReference type="InParanoid" id="E3LIW1"/>
<feature type="domain" description="DUF38" evidence="1">
    <location>
        <begin position="59"/>
        <end position="193"/>
    </location>
</feature>
<reference evidence="2" key="1">
    <citation type="submission" date="2007-07" db="EMBL/GenBank/DDBJ databases">
        <title>PCAP assembly of the Caenorhabditis remanei genome.</title>
        <authorList>
            <consortium name="The Caenorhabditis remanei Sequencing Consortium"/>
            <person name="Wilson R.K."/>
        </authorList>
    </citation>
    <scope>NUCLEOTIDE SEQUENCE [LARGE SCALE GENOMIC DNA]</scope>
    <source>
        <strain evidence="2">PB4641</strain>
    </source>
</reference>
<organism evidence="3">
    <name type="scientific">Caenorhabditis remanei</name>
    <name type="common">Caenorhabditis vulgaris</name>
    <dbReference type="NCBI Taxonomy" id="31234"/>
    <lineage>
        <taxon>Eukaryota</taxon>
        <taxon>Metazoa</taxon>
        <taxon>Ecdysozoa</taxon>
        <taxon>Nematoda</taxon>
        <taxon>Chromadorea</taxon>
        <taxon>Rhabditida</taxon>
        <taxon>Rhabditina</taxon>
        <taxon>Rhabditomorpha</taxon>
        <taxon>Rhabditoidea</taxon>
        <taxon>Rhabditidae</taxon>
        <taxon>Peloderinae</taxon>
        <taxon>Caenorhabditis</taxon>
    </lineage>
</organism>
<dbReference type="GO" id="GO:0045087">
    <property type="term" value="P:innate immune response"/>
    <property type="evidence" value="ECO:0007669"/>
    <property type="project" value="TreeGrafter"/>
</dbReference>
<name>E3LIW1_CAERE</name>